<evidence type="ECO:0000259" key="4">
    <source>
        <dbReference type="SMART" id="SM00978"/>
    </source>
</evidence>
<dbReference type="InterPro" id="IPR007379">
    <property type="entry name" value="Tim44-like_dom"/>
</dbReference>
<dbReference type="Gene3D" id="3.10.450.240">
    <property type="match status" value="1"/>
</dbReference>
<feature type="transmembrane region" description="Helical" evidence="2">
    <location>
        <begin position="91"/>
        <end position="113"/>
    </location>
</feature>
<name>A0A4Q9GLC9_9HYPH</name>
<keyword evidence="6" id="KW-1185">Reference proteome</keyword>
<comment type="caution">
    <text evidence="5">The sequence shown here is derived from an EMBL/GenBank/DDBJ whole genome shotgun (WGS) entry which is preliminary data.</text>
</comment>
<feature type="transmembrane region" description="Helical" evidence="2">
    <location>
        <begin position="125"/>
        <end position="149"/>
    </location>
</feature>
<keyword evidence="3" id="KW-0732">Signal</keyword>
<dbReference type="PANTHER" id="PTHR41542:SF1">
    <property type="entry name" value="BLL5807 PROTEIN"/>
    <property type="match status" value="1"/>
</dbReference>
<dbReference type="OrthoDB" id="9780873at2"/>
<dbReference type="RefSeq" id="WP_131001384.1">
    <property type="nucleotide sequence ID" value="NZ_JBHSZR010000002.1"/>
</dbReference>
<dbReference type="InterPro" id="IPR032710">
    <property type="entry name" value="NTF2-like_dom_sf"/>
</dbReference>
<dbReference type="Proteomes" id="UP000291613">
    <property type="component" value="Unassembled WGS sequence"/>
</dbReference>
<evidence type="ECO:0000256" key="3">
    <source>
        <dbReference type="SAM" id="SignalP"/>
    </source>
</evidence>
<keyword evidence="2" id="KW-0812">Transmembrane</keyword>
<proteinExistence type="predicted"/>
<feature type="signal peptide" evidence="3">
    <location>
        <begin position="1"/>
        <end position="27"/>
    </location>
</feature>
<gene>
    <name evidence="5" type="ORF">EYR15_03060</name>
</gene>
<dbReference type="SUPFAM" id="SSF54427">
    <property type="entry name" value="NTF2-like"/>
    <property type="match status" value="1"/>
</dbReference>
<dbReference type="SMART" id="SM00978">
    <property type="entry name" value="Tim44"/>
    <property type="match status" value="1"/>
</dbReference>
<sequence>MKRVSANALKRCASIAAAALLIGATFAPVDADARAGRGGSFGSRGTRTFSAPPPTATMPGAAPMQRSTTAQPGPSFGNNAAAQQAPRRGGLFGGGLGAGLMGGLLGAGLFGLLSGSGLFGGLGSLSSLFGLLIQGALIFLVVRLVMGWFARRRAGEQPAAVGGPSPYSLNRDNEPAQGAGLGGSGFGRNFGFGGGQPASEPLTLEKQDFDVFEARLGEVQAAWSAQDIERMRGLATPEVVQDFAEDLADDASRGVVNRVTDVKLLQGDLAEAWREGARDYATVAMRYGLIDVTEDRASGRVVDGDQSRPTEAAEMWTFVRSRGGNWLLSAIQQAA</sequence>
<dbReference type="AlphaFoldDB" id="A0A4Q9GLC9"/>
<organism evidence="5 6">
    <name type="scientific">Hansschlegelia quercus</name>
    <dbReference type="NCBI Taxonomy" id="2528245"/>
    <lineage>
        <taxon>Bacteria</taxon>
        <taxon>Pseudomonadati</taxon>
        <taxon>Pseudomonadota</taxon>
        <taxon>Alphaproteobacteria</taxon>
        <taxon>Hyphomicrobiales</taxon>
        <taxon>Methylopilaceae</taxon>
        <taxon>Hansschlegelia</taxon>
    </lineage>
</organism>
<keyword evidence="2" id="KW-0472">Membrane</keyword>
<feature type="region of interest" description="Disordered" evidence="1">
    <location>
        <begin position="157"/>
        <end position="180"/>
    </location>
</feature>
<evidence type="ECO:0000256" key="2">
    <source>
        <dbReference type="SAM" id="Phobius"/>
    </source>
</evidence>
<dbReference type="Pfam" id="PF04280">
    <property type="entry name" value="Tim44"/>
    <property type="match status" value="1"/>
</dbReference>
<evidence type="ECO:0000313" key="5">
    <source>
        <dbReference type="EMBL" id="TBN55133.1"/>
    </source>
</evidence>
<feature type="domain" description="Tim44-like" evidence="4">
    <location>
        <begin position="190"/>
        <end position="333"/>
    </location>
</feature>
<protein>
    <recommendedName>
        <fullName evidence="4">Tim44-like domain-containing protein</fullName>
    </recommendedName>
</protein>
<reference evidence="5 6" key="1">
    <citation type="submission" date="2019-02" db="EMBL/GenBank/DDBJ databases">
        <title>Hansschlegelia quercus sp. nov., a novel methylotrophic bacterium from buds of oak (Quercus robur L.).</title>
        <authorList>
            <person name="Agafonova N.V."/>
            <person name="Kaparullina E.N."/>
            <person name="Grouzdev D.S."/>
            <person name="Doronina N.V."/>
        </authorList>
    </citation>
    <scope>NUCLEOTIDE SEQUENCE [LARGE SCALE GENOMIC DNA]</scope>
    <source>
        <strain evidence="5 6">Dub</strain>
    </source>
</reference>
<feature type="compositionally biased region" description="Polar residues" evidence="1">
    <location>
        <begin position="65"/>
        <end position="82"/>
    </location>
</feature>
<dbReference type="PANTHER" id="PTHR41542">
    <property type="entry name" value="BLL5807 PROTEIN"/>
    <property type="match status" value="1"/>
</dbReference>
<dbReference type="EMBL" id="SIUB01000001">
    <property type="protein sequence ID" value="TBN55133.1"/>
    <property type="molecule type" value="Genomic_DNA"/>
</dbReference>
<accession>A0A4Q9GLC9</accession>
<evidence type="ECO:0000256" key="1">
    <source>
        <dbReference type="SAM" id="MobiDB-lite"/>
    </source>
</evidence>
<feature type="region of interest" description="Disordered" evidence="1">
    <location>
        <begin position="38"/>
        <end position="84"/>
    </location>
</feature>
<keyword evidence="2" id="KW-1133">Transmembrane helix</keyword>
<feature type="chain" id="PRO_5020848669" description="Tim44-like domain-containing protein" evidence="3">
    <location>
        <begin position="28"/>
        <end position="335"/>
    </location>
</feature>
<evidence type="ECO:0000313" key="6">
    <source>
        <dbReference type="Proteomes" id="UP000291613"/>
    </source>
</evidence>